<gene>
    <name evidence="4" type="ORF">GCM10011365_09190</name>
</gene>
<dbReference type="AlphaFoldDB" id="A0A917FMW6"/>
<reference evidence="4" key="1">
    <citation type="journal article" date="2014" name="Int. J. Syst. Evol. Microbiol.">
        <title>Complete genome sequence of Corynebacterium casei LMG S-19264T (=DSM 44701T), isolated from a smear-ripened cheese.</title>
        <authorList>
            <consortium name="US DOE Joint Genome Institute (JGI-PGF)"/>
            <person name="Walter F."/>
            <person name="Albersmeier A."/>
            <person name="Kalinowski J."/>
            <person name="Ruckert C."/>
        </authorList>
    </citation>
    <scope>NUCLEOTIDE SEQUENCE</scope>
    <source>
        <strain evidence="4">CGMCC 1.12181</strain>
    </source>
</reference>
<feature type="domain" description="EAL" evidence="2">
    <location>
        <begin position="586"/>
        <end position="840"/>
    </location>
</feature>
<dbReference type="PROSITE" id="PS50887">
    <property type="entry name" value="GGDEF"/>
    <property type="match status" value="1"/>
</dbReference>
<dbReference type="SMART" id="SM00052">
    <property type="entry name" value="EAL"/>
    <property type="match status" value="1"/>
</dbReference>
<dbReference type="CDD" id="cd01948">
    <property type="entry name" value="EAL"/>
    <property type="match status" value="1"/>
</dbReference>
<evidence type="ECO:0008006" key="6">
    <source>
        <dbReference type="Google" id="ProtNLM"/>
    </source>
</evidence>
<dbReference type="CDD" id="cd01949">
    <property type="entry name" value="GGDEF"/>
    <property type="match status" value="1"/>
</dbReference>
<keyword evidence="5" id="KW-1185">Reference proteome</keyword>
<dbReference type="InterPro" id="IPR035919">
    <property type="entry name" value="EAL_sf"/>
</dbReference>
<dbReference type="PANTHER" id="PTHR44757:SF2">
    <property type="entry name" value="BIOFILM ARCHITECTURE MAINTENANCE PROTEIN MBAA"/>
    <property type="match status" value="1"/>
</dbReference>
<comment type="caution">
    <text evidence="4">The sequence shown here is derived from an EMBL/GenBank/DDBJ whole genome shotgun (WGS) entry which is preliminary data.</text>
</comment>
<dbReference type="Pfam" id="PF00990">
    <property type="entry name" value="GGDEF"/>
    <property type="match status" value="1"/>
</dbReference>
<dbReference type="RefSeq" id="WP_188364517.1">
    <property type="nucleotide sequence ID" value="NZ_BAABJF010000017.1"/>
</dbReference>
<dbReference type="GO" id="GO:0003824">
    <property type="term" value="F:catalytic activity"/>
    <property type="evidence" value="ECO:0007669"/>
    <property type="project" value="UniProtKB-ARBA"/>
</dbReference>
<dbReference type="FunFam" id="3.30.70.270:FF:000001">
    <property type="entry name" value="Diguanylate cyclase domain protein"/>
    <property type="match status" value="1"/>
</dbReference>
<dbReference type="NCBIfam" id="TIGR00254">
    <property type="entry name" value="GGDEF"/>
    <property type="match status" value="1"/>
</dbReference>
<dbReference type="PROSITE" id="PS50883">
    <property type="entry name" value="EAL"/>
    <property type="match status" value="1"/>
</dbReference>
<evidence type="ECO:0000256" key="1">
    <source>
        <dbReference type="ARBA" id="ARBA00001946"/>
    </source>
</evidence>
<proteinExistence type="predicted"/>
<dbReference type="Gene3D" id="3.30.70.270">
    <property type="match status" value="1"/>
</dbReference>
<organism evidence="4 5">
    <name type="scientific">Marinicella pacifica</name>
    <dbReference type="NCBI Taxonomy" id="1171543"/>
    <lineage>
        <taxon>Bacteria</taxon>
        <taxon>Pseudomonadati</taxon>
        <taxon>Pseudomonadota</taxon>
        <taxon>Gammaproteobacteria</taxon>
        <taxon>Lysobacterales</taxon>
        <taxon>Marinicellaceae</taxon>
        <taxon>Marinicella</taxon>
    </lineage>
</organism>
<evidence type="ECO:0000259" key="2">
    <source>
        <dbReference type="PROSITE" id="PS50883"/>
    </source>
</evidence>
<comment type="cofactor">
    <cofactor evidence="1">
        <name>Mg(2+)</name>
        <dbReference type="ChEBI" id="CHEBI:18420"/>
    </cofactor>
</comment>
<name>A0A917FMW6_9GAMM</name>
<sequence length="846" mass="97286">MNLTKQSLIIACSHKEDRLKFFNFFDGLNVKQILTASHLSQMQDLLCDENLDVGLLAVELSSRWIKNTQQLSRLQKNHSGLTVVALVDEDMRLDYAHYREIIQSVSHLLYSPLNHNQLVRLTDLVDQTKQIVELETYRQGAFQASSLPLLLVNAKSQEIVAVNETFLKQFQIYKKRLLGQIWVDYLAQDQQDKINRYQSELNEKGQLEIQSKWSMNGVSFPVKLCAFYLNFNGVPHYLIECHDQSEHVFRQKMLYFLDKIRLLDFVTKRSEELLKQMVLWAEFDFCFMLTKGRKQKYQNIVFDYSKSNHAHHFIESNHDFIFRKLKTQRTLTLSEQASQHIPGDEFITMNDVESIMVFNCRVNKHQQAILVLGGERAFPRWQHLKLLFSKLVEHYRATMAFKMLQHSHESESQYDVLTNLLNRRYIIKHIEKSIEQAAQRKQSLAVVFLDLDRFKVINDSLGHDVGDQVLVNVAQILKDIVGDFGVASRYAGDEFLLLLNRHVSADNIKKVADSILKSVAEPVTLADGSEIKLTISLGIAVYPDHGKLVNTLIKHADVALYDAKLNGKNQYSIYRTELDGEQAKQSEEMVKNLEQAIESDQIDVYYQPKIDAKTEDIAGFEALVRWQHPELGIISPGLFVPLAEQSGLIHKIGLLVIEKAARCLKAWQTRYELPLTMSINLSPIQLNDNRLIDRISYVINQTGIQAKYLDFEITESEKFKSVKDALVMFNRIVDMGCTLSIDDFGTGHSTLDYLRKIPAKTLKIDQVFVKNIGLSPDDEAILDATIDMAKRVGHFIVAEGVETESQRQYLSHKGCDYFQGYLFSRPLPATKIEDILDQRAQILKNY</sequence>
<evidence type="ECO:0000313" key="5">
    <source>
        <dbReference type="Proteomes" id="UP000605253"/>
    </source>
</evidence>
<evidence type="ECO:0000313" key="4">
    <source>
        <dbReference type="EMBL" id="GGF90228.1"/>
    </source>
</evidence>
<dbReference type="SUPFAM" id="SSF55073">
    <property type="entry name" value="Nucleotide cyclase"/>
    <property type="match status" value="1"/>
</dbReference>
<dbReference type="SUPFAM" id="SSF141868">
    <property type="entry name" value="EAL domain-like"/>
    <property type="match status" value="1"/>
</dbReference>
<dbReference type="InterPro" id="IPR043128">
    <property type="entry name" value="Rev_trsase/Diguanyl_cyclase"/>
</dbReference>
<dbReference type="InterPro" id="IPR001633">
    <property type="entry name" value="EAL_dom"/>
</dbReference>
<feature type="domain" description="GGDEF" evidence="3">
    <location>
        <begin position="442"/>
        <end position="576"/>
    </location>
</feature>
<evidence type="ECO:0000259" key="3">
    <source>
        <dbReference type="PROSITE" id="PS50887"/>
    </source>
</evidence>
<dbReference type="EMBL" id="BMEO01000003">
    <property type="protein sequence ID" value="GGF90228.1"/>
    <property type="molecule type" value="Genomic_DNA"/>
</dbReference>
<dbReference type="PANTHER" id="PTHR44757">
    <property type="entry name" value="DIGUANYLATE CYCLASE DGCP"/>
    <property type="match status" value="1"/>
</dbReference>
<accession>A0A917FMW6</accession>
<protein>
    <recommendedName>
        <fullName evidence="6">Diguanylate cyclase (GGDEF)-like protein</fullName>
    </recommendedName>
</protein>
<dbReference type="Pfam" id="PF00563">
    <property type="entry name" value="EAL"/>
    <property type="match status" value="1"/>
</dbReference>
<dbReference type="Gene3D" id="3.20.20.450">
    <property type="entry name" value="EAL domain"/>
    <property type="match status" value="1"/>
</dbReference>
<dbReference type="SMART" id="SM00267">
    <property type="entry name" value="GGDEF"/>
    <property type="match status" value="1"/>
</dbReference>
<reference evidence="4" key="2">
    <citation type="submission" date="2020-09" db="EMBL/GenBank/DDBJ databases">
        <authorList>
            <person name="Sun Q."/>
            <person name="Zhou Y."/>
        </authorList>
    </citation>
    <scope>NUCLEOTIDE SEQUENCE</scope>
    <source>
        <strain evidence="4">CGMCC 1.12181</strain>
    </source>
</reference>
<dbReference type="InterPro" id="IPR029787">
    <property type="entry name" value="Nucleotide_cyclase"/>
</dbReference>
<dbReference type="Proteomes" id="UP000605253">
    <property type="component" value="Unassembled WGS sequence"/>
</dbReference>
<dbReference type="InterPro" id="IPR052155">
    <property type="entry name" value="Biofilm_reg_signaling"/>
</dbReference>
<dbReference type="InterPro" id="IPR000160">
    <property type="entry name" value="GGDEF_dom"/>
</dbReference>